<comment type="caution">
    <text evidence="1">The sequence shown here is derived from an EMBL/GenBank/DDBJ whole genome shotgun (WGS) entry which is preliminary data.</text>
</comment>
<reference evidence="1" key="1">
    <citation type="journal article" date="2022" name="Front. Genet.">
        <title>Chromosome-Scale Assembly of the Dendrobium nobile Genome Provides Insights Into the Molecular Mechanism of the Biosynthesis of the Medicinal Active Ingredient of Dendrobium.</title>
        <authorList>
            <person name="Xu Q."/>
            <person name="Niu S.-C."/>
            <person name="Li K.-L."/>
            <person name="Zheng P.-J."/>
            <person name="Zhang X.-J."/>
            <person name="Jia Y."/>
            <person name="Liu Y."/>
            <person name="Niu Y.-X."/>
            <person name="Yu L.-H."/>
            <person name="Chen D.-F."/>
            <person name="Zhang G.-Q."/>
        </authorList>
    </citation>
    <scope>NUCLEOTIDE SEQUENCE</scope>
    <source>
        <tissue evidence="1">Leaf</tissue>
    </source>
</reference>
<keyword evidence="2" id="KW-1185">Reference proteome</keyword>
<sequence length="165" mass="18048">MEEATPELAGTPLDTVVGVVEPCLVLLSSPHLLLPNFVDPPNISLLHPFPSELSSKCDISSSFPKNFTSQSSLVELLLVPFPLDSVNEIPIKSWLGLTIEIVGRVSDCISVSFLNISSTLPNHFSMDVNLHYMVENFSSTLDLICSIFLSNAFTFFAAQDSNKVF</sequence>
<gene>
    <name evidence="1" type="ORF">KFK09_025923</name>
</gene>
<dbReference type="EMBL" id="JAGYWB010000018">
    <property type="protein sequence ID" value="KAI0491663.1"/>
    <property type="molecule type" value="Genomic_DNA"/>
</dbReference>
<name>A0A8T3A6F7_DENNO</name>
<dbReference type="AlphaFoldDB" id="A0A8T3A6F7"/>
<proteinExistence type="predicted"/>
<protein>
    <submittedName>
        <fullName evidence="1">Uncharacterized protein</fullName>
    </submittedName>
</protein>
<accession>A0A8T3A6F7</accession>
<organism evidence="1 2">
    <name type="scientific">Dendrobium nobile</name>
    <name type="common">Orchid</name>
    <dbReference type="NCBI Taxonomy" id="94219"/>
    <lineage>
        <taxon>Eukaryota</taxon>
        <taxon>Viridiplantae</taxon>
        <taxon>Streptophyta</taxon>
        <taxon>Embryophyta</taxon>
        <taxon>Tracheophyta</taxon>
        <taxon>Spermatophyta</taxon>
        <taxon>Magnoliopsida</taxon>
        <taxon>Liliopsida</taxon>
        <taxon>Asparagales</taxon>
        <taxon>Orchidaceae</taxon>
        <taxon>Epidendroideae</taxon>
        <taxon>Malaxideae</taxon>
        <taxon>Dendrobiinae</taxon>
        <taxon>Dendrobium</taxon>
    </lineage>
</organism>
<evidence type="ECO:0000313" key="1">
    <source>
        <dbReference type="EMBL" id="KAI0491663.1"/>
    </source>
</evidence>
<dbReference type="Proteomes" id="UP000829196">
    <property type="component" value="Unassembled WGS sequence"/>
</dbReference>
<evidence type="ECO:0000313" key="2">
    <source>
        <dbReference type="Proteomes" id="UP000829196"/>
    </source>
</evidence>